<evidence type="ECO:0000259" key="1">
    <source>
        <dbReference type="PROSITE" id="PS51186"/>
    </source>
</evidence>
<reference evidence="2 3" key="1">
    <citation type="submission" date="2019-03" db="EMBL/GenBank/DDBJ databases">
        <title>Complete Genome Sequence of Leuconostoc kimchii strain NKJ218 Isolated from Homemade Kimchi.</title>
        <authorList>
            <person name="Jung J.Y."/>
            <person name="Jin H.M."/>
            <person name="Jung J.-W."/>
            <person name="Lee S.-Y."/>
            <person name="Ryu B.-G."/>
            <person name="Han S.-S."/>
            <person name="Kang H.K."/>
            <person name="Choi H.W."/>
            <person name="Chung E.J."/>
            <person name="Choi K.-M."/>
        </authorList>
    </citation>
    <scope>NUCLEOTIDE SEQUENCE [LARGE SCALE GENOMIC DNA]</scope>
    <source>
        <strain evidence="2 3">NKJ218</strain>
    </source>
</reference>
<dbReference type="InterPro" id="IPR016181">
    <property type="entry name" value="Acyl_CoA_acyltransferase"/>
</dbReference>
<gene>
    <name evidence="2" type="ORF">EW139_05030</name>
</gene>
<accession>A0ABX5SLU4</accession>
<evidence type="ECO:0000313" key="3">
    <source>
        <dbReference type="Proteomes" id="UP000295756"/>
    </source>
</evidence>
<dbReference type="CDD" id="cd04301">
    <property type="entry name" value="NAT_SF"/>
    <property type="match status" value="1"/>
</dbReference>
<name>A0ABX5SLU4_9LACO</name>
<dbReference type="PROSITE" id="PS51186">
    <property type="entry name" value="GNAT"/>
    <property type="match status" value="1"/>
</dbReference>
<keyword evidence="3" id="KW-1185">Reference proteome</keyword>
<proteinExistence type="predicted"/>
<dbReference type="Pfam" id="PF00583">
    <property type="entry name" value="Acetyltransf_1"/>
    <property type="match status" value="1"/>
</dbReference>
<evidence type="ECO:0000313" key="2">
    <source>
        <dbReference type="EMBL" id="QBR47516.1"/>
    </source>
</evidence>
<dbReference type="RefSeq" id="WP_013102282.1">
    <property type="nucleotide sequence ID" value="NZ_CP037939.1"/>
</dbReference>
<dbReference type="Proteomes" id="UP000295756">
    <property type="component" value="Chromosome"/>
</dbReference>
<sequence length="180" mass="20545">MLYKVRRADQNDHLAIETFYKDALPHIDPIQTSWIPGVYPHISDALVAVLKDEFFICLDEKGVVVGSVILNTDSQEAYKALNWSKSSDESDQKSLVVHTLIAHPKRLNQGIASQIIDFIKMFAVKNNMYAIRLDTLVDNVPARRLYEKNGFAYIGRYDLPSFDNQGIDDCVFYEFQIINA</sequence>
<dbReference type="SUPFAM" id="SSF55729">
    <property type="entry name" value="Acyl-CoA N-acyltransferases (Nat)"/>
    <property type="match status" value="1"/>
</dbReference>
<dbReference type="Gene3D" id="3.40.630.30">
    <property type="match status" value="1"/>
</dbReference>
<protein>
    <submittedName>
        <fullName evidence="2">GNAT family N-acetyltransferase</fullName>
    </submittedName>
</protein>
<feature type="domain" description="N-acetyltransferase" evidence="1">
    <location>
        <begin position="3"/>
        <end position="178"/>
    </location>
</feature>
<organism evidence="2 3">
    <name type="scientific">Leuconostoc kimchii</name>
    <dbReference type="NCBI Taxonomy" id="136609"/>
    <lineage>
        <taxon>Bacteria</taxon>
        <taxon>Bacillati</taxon>
        <taxon>Bacillota</taxon>
        <taxon>Bacilli</taxon>
        <taxon>Lactobacillales</taxon>
        <taxon>Lactobacillaceae</taxon>
        <taxon>Leuconostoc</taxon>
    </lineage>
</organism>
<dbReference type="InterPro" id="IPR000182">
    <property type="entry name" value="GNAT_dom"/>
</dbReference>
<dbReference type="EMBL" id="CP037939">
    <property type="protein sequence ID" value="QBR47516.1"/>
    <property type="molecule type" value="Genomic_DNA"/>
</dbReference>